<feature type="transmembrane region" description="Helical" evidence="2">
    <location>
        <begin position="208"/>
        <end position="226"/>
    </location>
</feature>
<protein>
    <submittedName>
        <fullName evidence="3">Uncharacterized protein</fullName>
    </submittedName>
</protein>
<keyword evidence="2" id="KW-0812">Transmembrane</keyword>
<keyword evidence="1" id="KW-0175">Coiled coil</keyword>
<proteinExistence type="predicted"/>
<evidence type="ECO:0000256" key="2">
    <source>
        <dbReference type="SAM" id="Phobius"/>
    </source>
</evidence>
<keyword evidence="2" id="KW-1133">Transmembrane helix</keyword>
<dbReference type="AlphaFoldDB" id="A0A6C0EPM9"/>
<organism evidence="3">
    <name type="scientific">viral metagenome</name>
    <dbReference type="NCBI Taxonomy" id="1070528"/>
    <lineage>
        <taxon>unclassified sequences</taxon>
        <taxon>metagenomes</taxon>
        <taxon>organismal metagenomes</taxon>
    </lineage>
</organism>
<feature type="transmembrane region" description="Helical" evidence="2">
    <location>
        <begin position="238"/>
        <end position="257"/>
    </location>
</feature>
<dbReference type="EMBL" id="MN738894">
    <property type="protein sequence ID" value="QHT30280.1"/>
    <property type="molecule type" value="Genomic_DNA"/>
</dbReference>
<evidence type="ECO:0000313" key="3">
    <source>
        <dbReference type="EMBL" id="QHT30280.1"/>
    </source>
</evidence>
<sequence length="344" mass="37452">MSKTNCPGSSILTDDGKACEVKLDFPLYCGLTSDSVPGWPRCYDDNAKLAQWGRQAVAASSKSATSTKKDKLQPSCSDILNVQYTDLLDSINNIHAFEGKLFEDLESVENGEESSMTSMEIKGRISDLSKLRNQLYTDLNNILTSTQCNLADSRQNLADQIAMVDIVKKELDNAETAIKELEIVRNNRRRMVQITDYEKQRFGSHKNIFRTIAFCGLGVLISVYLVNAGWGTIGKMGIVASIAIGAIFTMGSIYYNWWRSGMDWNRFNFGEGVAASGGDSVYEHDKKAFDKLYGDSKTALGNIEQQAEDAAGNAYSAGQKVYGAATNVAGAAASQVQGAVDAST</sequence>
<reference evidence="3" key="1">
    <citation type="journal article" date="2020" name="Nature">
        <title>Giant virus diversity and host interactions through global metagenomics.</title>
        <authorList>
            <person name="Schulz F."/>
            <person name="Roux S."/>
            <person name="Paez-Espino D."/>
            <person name="Jungbluth S."/>
            <person name="Walsh D.A."/>
            <person name="Denef V.J."/>
            <person name="McMahon K.D."/>
            <person name="Konstantinidis K.T."/>
            <person name="Eloe-Fadrosh E.A."/>
            <person name="Kyrpides N.C."/>
            <person name="Woyke T."/>
        </authorList>
    </citation>
    <scope>NUCLEOTIDE SEQUENCE</scope>
    <source>
        <strain evidence="3">GVMAG-M-3300009149-34</strain>
    </source>
</reference>
<keyword evidence="2" id="KW-0472">Membrane</keyword>
<name>A0A6C0EPM9_9ZZZZ</name>
<evidence type="ECO:0000256" key="1">
    <source>
        <dbReference type="SAM" id="Coils"/>
    </source>
</evidence>
<accession>A0A6C0EPM9</accession>
<feature type="coiled-coil region" evidence="1">
    <location>
        <begin position="164"/>
        <end position="191"/>
    </location>
</feature>